<organism evidence="2 3">
    <name type="scientific">Saccharicrinis carchari</name>
    <dbReference type="NCBI Taxonomy" id="1168039"/>
    <lineage>
        <taxon>Bacteria</taxon>
        <taxon>Pseudomonadati</taxon>
        <taxon>Bacteroidota</taxon>
        <taxon>Bacteroidia</taxon>
        <taxon>Marinilabiliales</taxon>
        <taxon>Marinilabiliaceae</taxon>
        <taxon>Saccharicrinis</taxon>
    </lineage>
</organism>
<feature type="signal peptide" evidence="1">
    <location>
        <begin position="1"/>
        <end position="21"/>
    </location>
</feature>
<keyword evidence="1" id="KW-0732">Signal</keyword>
<dbReference type="Proteomes" id="UP000319040">
    <property type="component" value="Unassembled WGS sequence"/>
</dbReference>
<feature type="chain" id="PRO_5022233721" description="Outer membrane protein beta-barrel domain-containing protein" evidence="1">
    <location>
        <begin position="22"/>
        <end position="270"/>
    </location>
</feature>
<gene>
    <name evidence="2" type="ORF">SAMN06265379_10910</name>
</gene>
<dbReference type="RefSeq" id="WP_142534217.1">
    <property type="nucleotide sequence ID" value="NZ_FXTB01000009.1"/>
</dbReference>
<dbReference type="OrthoDB" id="983143at2"/>
<evidence type="ECO:0008006" key="4">
    <source>
        <dbReference type="Google" id="ProtNLM"/>
    </source>
</evidence>
<dbReference type="AlphaFoldDB" id="A0A521EFZ8"/>
<reference evidence="2 3" key="1">
    <citation type="submission" date="2017-05" db="EMBL/GenBank/DDBJ databases">
        <authorList>
            <person name="Varghese N."/>
            <person name="Submissions S."/>
        </authorList>
    </citation>
    <scope>NUCLEOTIDE SEQUENCE [LARGE SCALE GENOMIC DNA]</scope>
    <source>
        <strain evidence="2 3">DSM 27040</strain>
    </source>
</reference>
<accession>A0A521EFZ8</accession>
<evidence type="ECO:0000256" key="1">
    <source>
        <dbReference type="SAM" id="SignalP"/>
    </source>
</evidence>
<sequence length="270" mass="30970">MNLYKLRLLLAGMLISLTMYAQEANVESIKKTLEPKQNDFETYEMTMPDIRWGLNIQGLMGEMSNDKNFTLGAYVKYKPFYRFDIDAGFKYYLASLDNDDFNFEMNDISYKYSRFSGAQVFLAINSSLALNKVNSHTAMYTSFEAGYARNTSDLNQYSNANERITSQTLSDGKMYVEWKLGFNFYGDFLGDNTGARVFVGANTVPYFLSAHTHQRLSKVRNNNYTSGTLLLGVALEFGLKHTPEQKANKMRKKENQTILEKYQGKSDKLF</sequence>
<name>A0A521EFZ8_SACCC</name>
<evidence type="ECO:0000313" key="2">
    <source>
        <dbReference type="EMBL" id="SMO82866.1"/>
    </source>
</evidence>
<proteinExistence type="predicted"/>
<keyword evidence="3" id="KW-1185">Reference proteome</keyword>
<evidence type="ECO:0000313" key="3">
    <source>
        <dbReference type="Proteomes" id="UP000319040"/>
    </source>
</evidence>
<dbReference type="EMBL" id="FXTB01000009">
    <property type="protein sequence ID" value="SMO82866.1"/>
    <property type="molecule type" value="Genomic_DNA"/>
</dbReference>
<protein>
    <recommendedName>
        <fullName evidence="4">Outer membrane protein beta-barrel domain-containing protein</fullName>
    </recommendedName>
</protein>